<feature type="domain" description="Peptidase M12A" evidence="14">
    <location>
        <begin position="133"/>
        <end position="328"/>
    </location>
</feature>
<keyword evidence="7 12" id="KW-0862">Zinc</keyword>
<keyword evidence="5 11" id="KW-0732">Signal</keyword>
<evidence type="ECO:0000256" key="13">
    <source>
        <dbReference type="RuleBase" id="RU361183"/>
    </source>
</evidence>
<feature type="binding site" evidence="12">
    <location>
        <position position="229"/>
    </location>
    <ligand>
        <name>Zn(2+)</name>
        <dbReference type="ChEBI" id="CHEBI:29105"/>
        <note>catalytic</note>
    </ligand>
</feature>
<keyword evidence="10" id="KW-0325">Glycoprotein</keyword>
<evidence type="ECO:0000256" key="12">
    <source>
        <dbReference type="PROSITE-ProRule" id="PRU01211"/>
    </source>
</evidence>
<evidence type="ECO:0000256" key="3">
    <source>
        <dbReference type="ARBA" id="ARBA00022670"/>
    </source>
</evidence>
<evidence type="ECO:0000256" key="5">
    <source>
        <dbReference type="ARBA" id="ARBA00022729"/>
    </source>
</evidence>
<evidence type="ECO:0000256" key="6">
    <source>
        <dbReference type="ARBA" id="ARBA00022801"/>
    </source>
</evidence>
<organism evidence="15 16">
    <name type="scientific">Necator americanus</name>
    <name type="common">Human hookworm</name>
    <dbReference type="NCBI Taxonomy" id="51031"/>
    <lineage>
        <taxon>Eukaryota</taxon>
        <taxon>Metazoa</taxon>
        <taxon>Ecdysozoa</taxon>
        <taxon>Nematoda</taxon>
        <taxon>Chromadorea</taxon>
        <taxon>Rhabditida</taxon>
        <taxon>Rhabditina</taxon>
        <taxon>Rhabditomorpha</taxon>
        <taxon>Strongyloidea</taxon>
        <taxon>Ancylostomatidae</taxon>
        <taxon>Bunostominae</taxon>
        <taxon>Necator</taxon>
    </lineage>
</organism>
<dbReference type="PANTHER" id="PTHR10127">
    <property type="entry name" value="DISCOIDIN, CUB, EGF, LAMININ , AND ZINC METALLOPROTEASE DOMAIN CONTAINING"/>
    <property type="match status" value="1"/>
</dbReference>
<dbReference type="InterPro" id="IPR017050">
    <property type="entry name" value="Metallopeptidase_nem"/>
</dbReference>
<keyword evidence="4 12" id="KW-0479">Metal-binding</keyword>
<evidence type="ECO:0000313" key="16">
    <source>
        <dbReference type="Proteomes" id="UP001303046"/>
    </source>
</evidence>
<comment type="subcellular location">
    <subcellularLocation>
        <location evidence="1 11">Secreted</location>
    </subcellularLocation>
</comment>
<dbReference type="CDD" id="cd04280">
    <property type="entry name" value="ZnMc_astacin_like"/>
    <property type="match status" value="1"/>
</dbReference>
<evidence type="ECO:0000256" key="1">
    <source>
        <dbReference type="ARBA" id="ARBA00004613"/>
    </source>
</evidence>
<evidence type="ECO:0000256" key="2">
    <source>
        <dbReference type="ARBA" id="ARBA00022525"/>
    </source>
</evidence>
<dbReference type="Gene3D" id="3.40.390.10">
    <property type="entry name" value="Collagenase (Catalytic Domain)"/>
    <property type="match status" value="1"/>
</dbReference>
<dbReference type="PROSITE" id="PS51864">
    <property type="entry name" value="ASTACIN"/>
    <property type="match status" value="1"/>
</dbReference>
<keyword evidence="6 12" id="KW-0378">Hydrolase</keyword>
<evidence type="ECO:0000256" key="10">
    <source>
        <dbReference type="ARBA" id="ARBA00023180"/>
    </source>
</evidence>
<comment type="caution">
    <text evidence="12">Lacks conserved residue(s) required for the propagation of feature annotation.</text>
</comment>
<proteinExistence type="predicted"/>
<dbReference type="PANTHER" id="PTHR10127:SF780">
    <property type="entry name" value="METALLOENDOPEPTIDASE"/>
    <property type="match status" value="1"/>
</dbReference>
<evidence type="ECO:0000313" key="15">
    <source>
        <dbReference type="EMBL" id="KAK6725899.1"/>
    </source>
</evidence>
<keyword evidence="2 11" id="KW-0964">Secreted</keyword>
<feature type="signal peptide" evidence="11 13">
    <location>
        <begin position="1"/>
        <end position="16"/>
    </location>
</feature>
<dbReference type="Proteomes" id="UP001303046">
    <property type="component" value="Unassembled WGS sequence"/>
</dbReference>
<dbReference type="InterPro" id="IPR034035">
    <property type="entry name" value="Astacin-like_dom"/>
</dbReference>
<dbReference type="InterPro" id="IPR001506">
    <property type="entry name" value="Peptidase_M12A"/>
</dbReference>
<feature type="chain" id="PRO_5044984957" description="Zinc metalloproteinase" evidence="11 13">
    <location>
        <begin position="17"/>
        <end position="338"/>
    </location>
</feature>
<feature type="binding site" evidence="12">
    <location>
        <position position="235"/>
    </location>
    <ligand>
        <name>Zn(2+)</name>
        <dbReference type="ChEBI" id="CHEBI:29105"/>
        <note>catalytic</note>
    </ligand>
</feature>
<dbReference type="SMART" id="SM00235">
    <property type="entry name" value="ZnMc"/>
    <property type="match status" value="1"/>
</dbReference>
<comment type="caution">
    <text evidence="15">The sequence shown here is derived from an EMBL/GenBank/DDBJ whole genome shotgun (WGS) entry which is preliminary data.</text>
</comment>
<protein>
    <recommendedName>
        <fullName evidence="11">Zinc metalloproteinase</fullName>
    </recommendedName>
</protein>
<evidence type="ECO:0000256" key="4">
    <source>
        <dbReference type="ARBA" id="ARBA00022723"/>
    </source>
</evidence>
<feature type="active site" evidence="12">
    <location>
        <position position="226"/>
    </location>
</feature>
<dbReference type="PIRSF" id="PIRSF036365">
    <property type="entry name" value="Astacin_nematoda"/>
    <property type="match status" value="1"/>
</dbReference>
<sequence length="338" mass="38830">MRVLLLFLLLALYANCGHFNNFGQKIKDALSRIKMGLNTTALYKIHKIFKNLEEKLMPKLVLSPKRKARLQSLLKKMVHIKKDHVQIGGDSIMEVNAKTPVEGLLFQGDIVPTLRQAKEIMEDIDGSNRTKRQAFRDHRYPHTIWSTGVNYHFHSSADYRIQRIFEKATKLWEKDTCIDFRWNSRAPNRIHLLRADGCWSYVGKLNIVQPLSLGYGCDTVAIAAHEIGHALGLWHTQSRHDRDKFITFNAHNVKRSWLDQFVKESTETNKNYGITYDYGSIMHYGTTSASANGDPTMVPNDPKYAETLGSPFISFYELLMLNTHYDCLGMIISITPRI</sequence>
<keyword evidence="9" id="KW-1015">Disulfide bond</keyword>
<gene>
    <name evidence="15" type="primary">Necator_chrI.g426</name>
    <name evidence="15" type="ORF">RB195_004304</name>
</gene>
<name>A0ABR1BHB1_NECAM</name>
<dbReference type="EMBL" id="JAVFWL010000001">
    <property type="protein sequence ID" value="KAK6725899.1"/>
    <property type="molecule type" value="Genomic_DNA"/>
</dbReference>
<evidence type="ECO:0000256" key="7">
    <source>
        <dbReference type="ARBA" id="ARBA00022833"/>
    </source>
</evidence>
<feature type="binding site" evidence="12">
    <location>
        <position position="225"/>
    </location>
    <ligand>
        <name>Zn(2+)</name>
        <dbReference type="ChEBI" id="CHEBI:29105"/>
        <note>catalytic</note>
    </ligand>
</feature>
<comment type="cofactor">
    <cofactor evidence="12 13">
        <name>Zn(2+)</name>
        <dbReference type="ChEBI" id="CHEBI:29105"/>
    </cofactor>
    <text evidence="12 13">Binds 1 zinc ion per subunit.</text>
</comment>
<dbReference type="InterPro" id="IPR006026">
    <property type="entry name" value="Peptidase_Metallo"/>
</dbReference>
<evidence type="ECO:0000256" key="11">
    <source>
        <dbReference type="PIRNR" id="PIRNR036365"/>
    </source>
</evidence>
<keyword evidence="16" id="KW-1185">Reference proteome</keyword>
<keyword evidence="8 12" id="KW-0482">Metalloprotease</keyword>
<evidence type="ECO:0000256" key="8">
    <source>
        <dbReference type="ARBA" id="ARBA00023049"/>
    </source>
</evidence>
<dbReference type="PRINTS" id="PR00480">
    <property type="entry name" value="ASTACIN"/>
</dbReference>
<dbReference type="Pfam" id="PF01400">
    <property type="entry name" value="Astacin"/>
    <property type="match status" value="1"/>
</dbReference>
<evidence type="ECO:0000256" key="9">
    <source>
        <dbReference type="ARBA" id="ARBA00023157"/>
    </source>
</evidence>
<reference evidence="15 16" key="1">
    <citation type="submission" date="2023-08" db="EMBL/GenBank/DDBJ databases">
        <title>A Necator americanus chromosomal reference genome.</title>
        <authorList>
            <person name="Ilik V."/>
            <person name="Petrzelkova K.J."/>
            <person name="Pardy F."/>
            <person name="Fuh T."/>
            <person name="Niatou-Singa F.S."/>
            <person name="Gouil Q."/>
            <person name="Baker L."/>
            <person name="Ritchie M.E."/>
            <person name="Jex A.R."/>
            <person name="Gazzola D."/>
            <person name="Li H."/>
            <person name="Toshio Fujiwara R."/>
            <person name="Zhan B."/>
            <person name="Aroian R.V."/>
            <person name="Pafco B."/>
            <person name="Schwarz E.M."/>
        </authorList>
    </citation>
    <scope>NUCLEOTIDE SEQUENCE [LARGE SCALE GENOMIC DNA]</scope>
    <source>
        <strain evidence="15 16">Aroian</strain>
        <tissue evidence="15">Whole animal</tissue>
    </source>
</reference>
<keyword evidence="3 12" id="KW-0645">Protease</keyword>
<dbReference type="InterPro" id="IPR024079">
    <property type="entry name" value="MetalloPept_cat_dom_sf"/>
</dbReference>
<evidence type="ECO:0000259" key="14">
    <source>
        <dbReference type="PROSITE" id="PS51864"/>
    </source>
</evidence>
<accession>A0ABR1BHB1</accession>
<dbReference type="SUPFAM" id="SSF55486">
    <property type="entry name" value="Metalloproteases ('zincins'), catalytic domain"/>
    <property type="match status" value="1"/>
</dbReference>